<gene>
    <name evidence="1" type="ORF">DM01DRAFT_1060553</name>
</gene>
<evidence type="ECO:0000313" key="2">
    <source>
        <dbReference type="Proteomes" id="UP000242146"/>
    </source>
</evidence>
<proteinExistence type="predicted"/>
<reference evidence="1 2" key="1">
    <citation type="submission" date="2016-07" db="EMBL/GenBank/DDBJ databases">
        <title>Pervasive Adenine N6-methylation of Active Genes in Fungi.</title>
        <authorList>
            <consortium name="DOE Joint Genome Institute"/>
            <person name="Mondo S.J."/>
            <person name="Dannebaum R.O."/>
            <person name="Kuo R.C."/>
            <person name="Labutti K."/>
            <person name="Haridas S."/>
            <person name="Kuo A."/>
            <person name="Salamov A."/>
            <person name="Ahrendt S.R."/>
            <person name="Lipzen A."/>
            <person name="Sullivan W."/>
            <person name="Andreopoulos W.B."/>
            <person name="Clum A."/>
            <person name="Lindquist E."/>
            <person name="Daum C."/>
            <person name="Ramamoorthy G.K."/>
            <person name="Gryganskyi A."/>
            <person name="Culley D."/>
            <person name="Magnuson J.K."/>
            <person name="James T.Y."/>
            <person name="O'Malley M.A."/>
            <person name="Stajich J.E."/>
            <person name="Spatafora J.W."/>
            <person name="Visel A."/>
            <person name="Grigoriev I.V."/>
        </authorList>
    </citation>
    <scope>NUCLEOTIDE SEQUENCE [LARGE SCALE GENOMIC DNA]</scope>
    <source>
        <strain evidence="1 2">NRRL 3301</strain>
    </source>
</reference>
<dbReference type="OrthoDB" id="2283696at2759"/>
<sequence length="245" mass="27285">MEMGKATSQWDNYLDGIMYAYRTKVHTRYGITPYEIFHGLPPTIDIGFLKAGQLGIMERLAHIIDIRDDVLLQSLAANQNADGLLDAIFAAEPILRQECVKSYRKTVKEAIDGSPLVTPENPSEKSERFLCDANAKLLECCGTYTKRNLGLSPLSQRRCARLCNVCKTTTLSIRFVFLDYAGLLTRGKSAIQEIAVDQGHKLEQYMTPETHLTALGTNTNGPARGPLVRALLEKSRLRARPIQTS</sequence>
<organism evidence="1 2">
    <name type="scientific">Hesseltinella vesiculosa</name>
    <dbReference type="NCBI Taxonomy" id="101127"/>
    <lineage>
        <taxon>Eukaryota</taxon>
        <taxon>Fungi</taxon>
        <taxon>Fungi incertae sedis</taxon>
        <taxon>Mucoromycota</taxon>
        <taxon>Mucoromycotina</taxon>
        <taxon>Mucoromycetes</taxon>
        <taxon>Mucorales</taxon>
        <taxon>Cunninghamellaceae</taxon>
        <taxon>Hesseltinella</taxon>
    </lineage>
</organism>
<name>A0A1X2GF35_9FUNG</name>
<dbReference type="InterPro" id="IPR036397">
    <property type="entry name" value="RNaseH_sf"/>
</dbReference>
<protein>
    <submittedName>
        <fullName evidence="1">Uncharacterized protein</fullName>
    </submittedName>
</protein>
<dbReference type="EMBL" id="MCGT01000018">
    <property type="protein sequence ID" value="ORX52350.1"/>
    <property type="molecule type" value="Genomic_DNA"/>
</dbReference>
<evidence type="ECO:0000313" key="1">
    <source>
        <dbReference type="EMBL" id="ORX52350.1"/>
    </source>
</evidence>
<dbReference type="GO" id="GO:0003676">
    <property type="term" value="F:nucleic acid binding"/>
    <property type="evidence" value="ECO:0007669"/>
    <property type="project" value="InterPro"/>
</dbReference>
<comment type="caution">
    <text evidence="1">The sequence shown here is derived from an EMBL/GenBank/DDBJ whole genome shotgun (WGS) entry which is preliminary data.</text>
</comment>
<dbReference type="AlphaFoldDB" id="A0A1X2GF35"/>
<dbReference type="Gene3D" id="3.30.420.10">
    <property type="entry name" value="Ribonuclease H-like superfamily/Ribonuclease H"/>
    <property type="match status" value="1"/>
</dbReference>
<keyword evidence="2" id="KW-1185">Reference proteome</keyword>
<dbReference type="Proteomes" id="UP000242146">
    <property type="component" value="Unassembled WGS sequence"/>
</dbReference>
<accession>A0A1X2GF35</accession>